<sequence length="93" mass="10751">MIVNELIETKEIYAGEVADNYYVIYEETLCKDFVFKNNYLFEKSSLIEKAIHIFKGDSCSSLQKVKAYPINHVALESMKEIIGKEHPEIFNKG</sequence>
<comment type="caution">
    <text evidence="1">The sequence shown here is derived from an EMBL/GenBank/DDBJ whole genome shotgun (WGS) entry which is preliminary data.</text>
</comment>
<dbReference type="RefSeq" id="WP_273847503.1">
    <property type="nucleotide sequence ID" value="NZ_JAQQWT010000027.1"/>
</dbReference>
<evidence type="ECO:0000313" key="2">
    <source>
        <dbReference type="Proteomes" id="UP001589833"/>
    </source>
</evidence>
<gene>
    <name evidence="1" type="ORF">ACFFH4_26020</name>
</gene>
<name>A0ABV6NNF0_9BACI</name>
<keyword evidence="2" id="KW-1185">Reference proteome</keyword>
<dbReference type="EMBL" id="JBHLTR010000122">
    <property type="protein sequence ID" value="MFC0562300.1"/>
    <property type="molecule type" value="Genomic_DNA"/>
</dbReference>
<organism evidence="1 2">
    <name type="scientific">Halalkalibacter alkalisediminis</name>
    <dbReference type="NCBI Taxonomy" id="935616"/>
    <lineage>
        <taxon>Bacteria</taxon>
        <taxon>Bacillati</taxon>
        <taxon>Bacillota</taxon>
        <taxon>Bacilli</taxon>
        <taxon>Bacillales</taxon>
        <taxon>Bacillaceae</taxon>
        <taxon>Halalkalibacter</taxon>
    </lineage>
</organism>
<proteinExistence type="predicted"/>
<dbReference type="Proteomes" id="UP001589833">
    <property type="component" value="Unassembled WGS sequence"/>
</dbReference>
<accession>A0ABV6NNF0</accession>
<protein>
    <submittedName>
        <fullName evidence="1">Uncharacterized protein</fullName>
    </submittedName>
</protein>
<reference evidence="1 2" key="1">
    <citation type="submission" date="2024-09" db="EMBL/GenBank/DDBJ databases">
        <authorList>
            <person name="Sun Q."/>
            <person name="Mori K."/>
        </authorList>
    </citation>
    <scope>NUCLEOTIDE SEQUENCE [LARGE SCALE GENOMIC DNA]</scope>
    <source>
        <strain evidence="1 2">NCAIM B.02301</strain>
    </source>
</reference>
<evidence type="ECO:0000313" key="1">
    <source>
        <dbReference type="EMBL" id="MFC0562300.1"/>
    </source>
</evidence>